<comment type="caution">
    <text evidence="1">The sequence shown here is derived from an EMBL/GenBank/DDBJ whole genome shotgun (WGS) entry which is preliminary data.</text>
</comment>
<keyword evidence="2" id="KW-1185">Reference proteome</keyword>
<protein>
    <submittedName>
        <fullName evidence="1">Uncharacterized protein</fullName>
    </submittedName>
</protein>
<evidence type="ECO:0000313" key="1">
    <source>
        <dbReference type="EMBL" id="KAI4385393.1"/>
    </source>
</evidence>
<name>A0ACB9S270_9MYRT</name>
<gene>
    <name evidence="1" type="ORF">MLD38_003425</name>
</gene>
<proteinExistence type="predicted"/>
<dbReference type="Proteomes" id="UP001057402">
    <property type="component" value="Chromosome 2"/>
</dbReference>
<sequence>MKGCQNMVQLNRVGITVRPCSSLEPRGTPAVAKLIKSSRSPYLAAYTKIAIAINLPVGQASPKVKSDAEEEKEGRHMSSNASASSSDVSWFGSLPHQGWLRCCLGRKPDRIDPN</sequence>
<accession>A0ACB9S270</accession>
<evidence type="ECO:0000313" key="2">
    <source>
        <dbReference type="Proteomes" id="UP001057402"/>
    </source>
</evidence>
<dbReference type="EMBL" id="CM042881">
    <property type="protein sequence ID" value="KAI4385393.1"/>
    <property type="molecule type" value="Genomic_DNA"/>
</dbReference>
<reference evidence="2" key="1">
    <citation type="journal article" date="2023" name="Front. Plant Sci.">
        <title>Chromosomal-level genome assembly of Melastoma candidum provides insights into trichome evolution.</title>
        <authorList>
            <person name="Zhong Y."/>
            <person name="Wu W."/>
            <person name="Sun C."/>
            <person name="Zou P."/>
            <person name="Liu Y."/>
            <person name="Dai S."/>
            <person name="Zhou R."/>
        </authorList>
    </citation>
    <scope>NUCLEOTIDE SEQUENCE [LARGE SCALE GENOMIC DNA]</scope>
</reference>
<organism evidence="1 2">
    <name type="scientific">Melastoma candidum</name>
    <dbReference type="NCBI Taxonomy" id="119954"/>
    <lineage>
        <taxon>Eukaryota</taxon>
        <taxon>Viridiplantae</taxon>
        <taxon>Streptophyta</taxon>
        <taxon>Embryophyta</taxon>
        <taxon>Tracheophyta</taxon>
        <taxon>Spermatophyta</taxon>
        <taxon>Magnoliopsida</taxon>
        <taxon>eudicotyledons</taxon>
        <taxon>Gunneridae</taxon>
        <taxon>Pentapetalae</taxon>
        <taxon>rosids</taxon>
        <taxon>malvids</taxon>
        <taxon>Myrtales</taxon>
        <taxon>Melastomataceae</taxon>
        <taxon>Melastomatoideae</taxon>
        <taxon>Melastomateae</taxon>
        <taxon>Melastoma</taxon>
    </lineage>
</organism>